<protein>
    <submittedName>
        <fullName evidence="5">Transcriptional regulator, MecI family</fullName>
    </submittedName>
</protein>
<dbReference type="OrthoDB" id="9813987at2"/>
<proteinExistence type="inferred from homology"/>
<dbReference type="Gene3D" id="1.10.10.10">
    <property type="entry name" value="Winged helix-like DNA-binding domain superfamily/Winged helix DNA-binding domain"/>
    <property type="match status" value="1"/>
</dbReference>
<evidence type="ECO:0000313" key="5">
    <source>
        <dbReference type="EMBL" id="AXV07204.1"/>
    </source>
</evidence>
<sequence>MAKRNKQLQGLLGPLETDVMEMVWRLGDATVRDVHEELRNRRDLAYTTIMTTMARLASKGLLERDTSGLAHRYRPTVSREVYAKSTVTSVVDWLVQSFPEPAMSYFVEKIDDSGDPDVLSALRASIDAQRSDEDD</sequence>
<comment type="similarity">
    <text evidence="1">Belongs to the BlaI transcriptional regulatory family.</text>
</comment>
<keyword evidence="3" id="KW-0238">DNA-binding</keyword>
<evidence type="ECO:0000256" key="1">
    <source>
        <dbReference type="ARBA" id="ARBA00011046"/>
    </source>
</evidence>
<dbReference type="AlphaFoldDB" id="A0A346XYA7"/>
<evidence type="ECO:0000256" key="3">
    <source>
        <dbReference type="ARBA" id="ARBA00023125"/>
    </source>
</evidence>
<dbReference type="KEGG" id="euz:DVS28_a2523"/>
<name>A0A346XYA7_9ACTN</name>
<dbReference type="InterPro" id="IPR036388">
    <property type="entry name" value="WH-like_DNA-bd_sf"/>
</dbReference>
<dbReference type="PIRSF" id="PIRSF019455">
    <property type="entry name" value="CopR_AtkY"/>
    <property type="match status" value="1"/>
</dbReference>
<keyword evidence="4" id="KW-0804">Transcription</keyword>
<keyword evidence="6" id="KW-1185">Reference proteome</keyword>
<dbReference type="SUPFAM" id="SSF46785">
    <property type="entry name" value="Winged helix' DNA-binding domain"/>
    <property type="match status" value="1"/>
</dbReference>
<dbReference type="InterPro" id="IPR005650">
    <property type="entry name" value="BlaI_family"/>
</dbReference>
<dbReference type="Proteomes" id="UP000264006">
    <property type="component" value="Chromosome"/>
</dbReference>
<dbReference type="GO" id="GO:0003677">
    <property type="term" value="F:DNA binding"/>
    <property type="evidence" value="ECO:0007669"/>
    <property type="project" value="UniProtKB-KW"/>
</dbReference>
<dbReference type="Pfam" id="PF03965">
    <property type="entry name" value="Penicillinase_R"/>
    <property type="match status" value="1"/>
</dbReference>
<dbReference type="EMBL" id="CP031165">
    <property type="protein sequence ID" value="AXV07204.1"/>
    <property type="molecule type" value="Genomic_DNA"/>
</dbReference>
<evidence type="ECO:0000313" key="6">
    <source>
        <dbReference type="Proteomes" id="UP000264006"/>
    </source>
</evidence>
<accession>A0A346XYA7</accession>
<organism evidence="5 6">
    <name type="scientific">Euzebya pacifica</name>
    <dbReference type="NCBI Taxonomy" id="1608957"/>
    <lineage>
        <taxon>Bacteria</taxon>
        <taxon>Bacillati</taxon>
        <taxon>Actinomycetota</taxon>
        <taxon>Nitriliruptoria</taxon>
        <taxon>Euzebyales</taxon>
    </lineage>
</organism>
<evidence type="ECO:0000256" key="4">
    <source>
        <dbReference type="ARBA" id="ARBA00023163"/>
    </source>
</evidence>
<dbReference type="GO" id="GO:0045892">
    <property type="term" value="P:negative regulation of DNA-templated transcription"/>
    <property type="evidence" value="ECO:0007669"/>
    <property type="project" value="InterPro"/>
</dbReference>
<reference evidence="5 6" key="1">
    <citation type="submission" date="2018-09" db="EMBL/GenBank/DDBJ databases">
        <title>Complete genome sequence of Euzebya sp. DY32-46 isolated from seawater of Pacific Ocean.</title>
        <authorList>
            <person name="Xu L."/>
            <person name="Wu Y.-H."/>
            <person name="Xu X.-W."/>
        </authorList>
    </citation>
    <scope>NUCLEOTIDE SEQUENCE [LARGE SCALE GENOMIC DNA]</scope>
    <source>
        <strain evidence="5 6">DY32-46</strain>
    </source>
</reference>
<dbReference type="InterPro" id="IPR036390">
    <property type="entry name" value="WH_DNA-bd_sf"/>
</dbReference>
<dbReference type="RefSeq" id="WP_114591737.1">
    <property type="nucleotide sequence ID" value="NZ_CAXIBR010000030.1"/>
</dbReference>
<evidence type="ECO:0000256" key="2">
    <source>
        <dbReference type="ARBA" id="ARBA00023015"/>
    </source>
</evidence>
<keyword evidence="2" id="KW-0805">Transcription regulation</keyword>
<gene>
    <name evidence="5" type="ORF">DVS28_a2523</name>
</gene>